<dbReference type="InterPro" id="IPR029753">
    <property type="entry name" value="D-isomer_DH_CS"/>
</dbReference>
<dbReference type="InterPro" id="IPR006139">
    <property type="entry name" value="D-isomer_2_OHA_DH_cat_dom"/>
</dbReference>
<keyword evidence="7 12" id="KW-0560">Oxidoreductase</keyword>
<dbReference type="InterPro" id="IPR045865">
    <property type="entry name" value="ACT-like_dom_sf"/>
</dbReference>
<dbReference type="SUPFAM" id="SSF51735">
    <property type="entry name" value="NAD(P)-binding Rossmann-fold domains"/>
    <property type="match status" value="1"/>
</dbReference>
<keyword evidence="15" id="KW-1185">Reference proteome</keyword>
<comment type="catalytic activity">
    <reaction evidence="10">
        <text>(R)-2-hydroxyglutarate + NAD(+) = 2-oxoglutarate + NADH + H(+)</text>
        <dbReference type="Rhea" id="RHEA:49612"/>
        <dbReference type="ChEBI" id="CHEBI:15378"/>
        <dbReference type="ChEBI" id="CHEBI:15801"/>
        <dbReference type="ChEBI" id="CHEBI:16810"/>
        <dbReference type="ChEBI" id="CHEBI:57540"/>
        <dbReference type="ChEBI" id="CHEBI:57945"/>
        <dbReference type="EC" id="1.1.1.399"/>
    </reaction>
</comment>
<dbReference type="GO" id="GO:0004617">
    <property type="term" value="F:phosphoglycerate dehydrogenase activity"/>
    <property type="evidence" value="ECO:0007669"/>
    <property type="project" value="UniProtKB-EC"/>
</dbReference>
<comment type="caution">
    <text evidence="14">The sequence shown here is derived from an EMBL/GenBank/DDBJ whole genome shotgun (WGS) entry which is preliminary data.</text>
</comment>
<evidence type="ECO:0000256" key="10">
    <source>
        <dbReference type="ARBA" id="ARBA00048126"/>
    </source>
</evidence>
<evidence type="ECO:0000256" key="2">
    <source>
        <dbReference type="ARBA" id="ARBA00005216"/>
    </source>
</evidence>
<dbReference type="RefSeq" id="WP_254760657.1">
    <property type="nucleotide sequence ID" value="NZ_JANCLT010000014.1"/>
</dbReference>
<evidence type="ECO:0000256" key="7">
    <source>
        <dbReference type="ARBA" id="ARBA00023002"/>
    </source>
</evidence>
<dbReference type="Proteomes" id="UP001156102">
    <property type="component" value="Unassembled WGS sequence"/>
</dbReference>
<dbReference type="Pfam" id="PF00389">
    <property type="entry name" value="2-Hacid_dh"/>
    <property type="match status" value="1"/>
</dbReference>
<dbReference type="CDD" id="cd12174">
    <property type="entry name" value="PGDH_like_3"/>
    <property type="match status" value="1"/>
</dbReference>
<dbReference type="CDD" id="cd04901">
    <property type="entry name" value="ACT_3PGDH"/>
    <property type="match status" value="1"/>
</dbReference>
<dbReference type="SUPFAM" id="SSF52283">
    <property type="entry name" value="Formate/glycerate dehydrogenase catalytic domain-like"/>
    <property type="match status" value="1"/>
</dbReference>
<dbReference type="EC" id="1.1.1.399" evidence="4"/>
<dbReference type="EMBL" id="JANCLT010000014">
    <property type="protein sequence ID" value="MCP8970731.1"/>
    <property type="molecule type" value="Genomic_DNA"/>
</dbReference>
<dbReference type="InterPro" id="IPR036291">
    <property type="entry name" value="NAD(P)-bd_dom_sf"/>
</dbReference>
<dbReference type="FunFam" id="3.30.70.260:FF:000056">
    <property type="entry name" value="D-3-phosphoglycerate dehydrogenase"/>
    <property type="match status" value="1"/>
</dbReference>
<evidence type="ECO:0000259" key="13">
    <source>
        <dbReference type="PROSITE" id="PS51671"/>
    </source>
</evidence>
<evidence type="ECO:0000256" key="6">
    <source>
        <dbReference type="ARBA" id="ARBA00021582"/>
    </source>
</evidence>
<reference evidence="14" key="1">
    <citation type="submission" date="2022-07" db="EMBL/GenBank/DDBJ databases">
        <authorList>
            <person name="Li W.-J."/>
            <person name="Deng Q.-Q."/>
        </authorList>
    </citation>
    <scope>NUCLEOTIDE SEQUENCE</scope>
    <source>
        <strain evidence="14">SYSU M60031</strain>
    </source>
</reference>
<dbReference type="PANTHER" id="PTHR42938:SF47">
    <property type="entry name" value="HYDROXYPYRUVATE REDUCTASE"/>
    <property type="match status" value="1"/>
</dbReference>
<dbReference type="Gene3D" id="3.30.70.260">
    <property type="match status" value="1"/>
</dbReference>
<feature type="domain" description="ACT" evidence="13">
    <location>
        <begin position="319"/>
        <end position="392"/>
    </location>
</feature>
<comment type="pathway">
    <text evidence="2">Amino-acid biosynthesis; L-serine biosynthesis; L-serine from 3-phospho-D-glycerate: step 1/3.</text>
</comment>
<accession>A0AA41X8A8</accession>
<dbReference type="SUPFAM" id="SSF55021">
    <property type="entry name" value="ACT-like"/>
    <property type="match status" value="1"/>
</dbReference>
<evidence type="ECO:0000256" key="8">
    <source>
        <dbReference type="ARBA" id="ARBA00023027"/>
    </source>
</evidence>
<dbReference type="PROSITE" id="PS00671">
    <property type="entry name" value="D_2_HYDROXYACID_DH_3"/>
    <property type="match status" value="1"/>
</dbReference>
<proteinExistence type="inferred from homology"/>
<dbReference type="PROSITE" id="PS51671">
    <property type="entry name" value="ACT"/>
    <property type="match status" value="1"/>
</dbReference>
<comment type="catalytic activity">
    <reaction evidence="11">
        <text>(2R)-3-phosphoglycerate + NAD(+) = 3-phosphooxypyruvate + NADH + H(+)</text>
        <dbReference type="Rhea" id="RHEA:12641"/>
        <dbReference type="ChEBI" id="CHEBI:15378"/>
        <dbReference type="ChEBI" id="CHEBI:18110"/>
        <dbReference type="ChEBI" id="CHEBI:57540"/>
        <dbReference type="ChEBI" id="CHEBI:57945"/>
        <dbReference type="ChEBI" id="CHEBI:58272"/>
        <dbReference type="EC" id="1.1.1.95"/>
    </reaction>
</comment>
<comment type="similarity">
    <text evidence="3 12">Belongs to the D-isomer specific 2-hydroxyacid dehydrogenase family.</text>
</comment>
<evidence type="ECO:0000256" key="5">
    <source>
        <dbReference type="ARBA" id="ARBA00013143"/>
    </source>
</evidence>
<dbReference type="InterPro" id="IPR029752">
    <property type="entry name" value="D-isomer_DH_CS1"/>
</dbReference>
<gene>
    <name evidence="14" type="ORF">NK662_19625</name>
</gene>
<protein>
    <recommendedName>
        <fullName evidence="6">D-3-phosphoglycerate dehydrogenase</fullName>
        <ecNumber evidence="4">1.1.1.399</ecNumber>
        <ecNumber evidence="5">1.1.1.95</ecNumber>
    </recommendedName>
    <alternativeName>
        <fullName evidence="9">2-oxoglutarate reductase</fullName>
    </alternativeName>
</protein>
<organism evidence="14 15">
    <name type="scientific">Ectobacillus ponti</name>
    <dbReference type="NCBI Taxonomy" id="2961894"/>
    <lineage>
        <taxon>Bacteria</taxon>
        <taxon>Bacillati</taxon>
        <taxon>Bacillota</taxon>
        <taxon>Bacilli</taxon>
        <taxon>Bacillales</taxon>
        <taxon>Bacillaceae</taxon>
        <taxon>Ectobacillus</taxon>
    </lineage>
</organism>
<evidence type="ECO:0000313" key="15">
    <source>
        <dbReference type="Proteomes" id="UP001156102"/>
    </source>
</evidence>
<evidence type="ECO:0000256" key="11">
    <source>
        <dbReference type="ARBA" id="ARBA00048731"/>
    </source>
</evidence>
<dbReference type="FunFam" id="3.40.50.720:FF:000584">
    <property type="entry name" value="D-3-phosphoglycerate dehydrogenase"/>
    <property type="match status" value="1"/>
</dbReference>
<comment type="function">
    <text evidence="1">Catalyzes the reversible oxidation of 3-phospho-D-glycerate to 3-phosphonooxypyruvate, the first step of the phosphorylated L-serine biosynthesis pathway. Also catalyzes the reversible oxidation of 2-hydroxyglutarate to 2-oxoglutarate.</text>
</comment>
<dbReference type="InterPro" id="IPR006140">
    <property type="entry name" value="D-isomer_DH_NAD-bd"/>
</dbReference>
<evidence type="ECO:0000256" key="12">
    <source>
        <dbReference type="RuleBase" id="RU003719"/>
    </source>
</evidence>
<evidence type="ECO:0000313" key="14">
    <source>
        <dbReference type="EMBL" id="MCP8970731.1"/>
    </source>
</evidence>
<dbReference type="Pfam" id="PF02826">
    <property type="entry name" value="2-Hacid_dh_C"/>
    <property type="match status" value="1"/>
</dbReference>
<evidence type="ECO:0000256" key="3">
    <source>
        <dbReference type="ARBA" id="ARBA00005854"/>
    </source>
</evidence>
<sequence>MFRIQTLNNIAASGLMVFPEERYEIGTTQENPDGILVRSASMHSMELPENVKAIARAGAGVNNIPVADMTERGVVVFNTPGANANAVKEMVLASMLLSARNLVDGIQWAKSLQGQGDAVPQLVEAGKKEFAGTEIKGKKLGIIGLGAIGALVANDALALDMDVMGYDPYVSVETAWRLSRQVQRAMNLEQIYAECDYITIHVPLLEQTREMLNAAAFRSMKRGVRILNFSRGELVNETDLRAALEEGIVGAYVTDFPNENVLGMKNVIPIPHLGASSQESEENCAKMAARQLREYLETGNIRNSVNYPNVEIPYIGKKRLTIAHKNVPNMVGQMTGCLADYGINIADMINRSKGPWAYTIIDIDNGIAEETKQAIVDKIRSIEGVVNARLIQ</sequence>
<dbReference type="EC" id="1.1.1.95" evidence="5"/>
<evidence type="ECO:0000256" key="1">
    <source>
        <dbReference type="ARBA" id="ARBA00003800"/>
    </source>
</evidence>
<dbReference type="GO" id="GO:0051287">
    <property type="term" value="F:NAD binding"/>
    <property type="evidence" value="ECO:0007669"/>
    <property type="project" value="InterPro"/>
</dbReference>
<evidence type="ECO:0000256" key="4">
    <source>
        <dbReference type="ARBA" id="ARBA00013001"/>
    </source>
</evidence>
<dbReference type="PROSITE" id="PS00065">
    <property type="entry name" value="D_2_HYDROXYACID_DH_1"/>
    <property type="match status" value="1"/>
</dbReference>
<dbReference type="InterPro" id="IPR002912">
    <property type="entry name" value="ACT_dom"/>
</dbReference>
<keyword evidence="8" id="KW-0520">NAD</keyword>
<dbReference type="Gene3D" id="3.40.50.720">
    <property type="entry name" value="NAD(P)-binding Rossmann-like Domain"/>
    <property type="match status" value="2"/>
</dbReference>
<evidence type="ECO:0000256" key="9">
    <source>
        <dbReference type="ARBA" id="ARBA00030455"/>
    </source>
</evidence>
<dbReference type="PANTHER" id="PTHR42938">
    <property type="entry name" value="FORMATE DEHYDROGENASE 1"/>
    <property type="match status" value="1"/>
</dbReference>
<dbReference type="AlphaFoldDB" id="A0AA41X8A8"/>
<name>A0AA41X8A8_9BACI</name>